<comment type="caution">
    <text evidence="2">The sequence shown here is derived from an EMBL/GenBank/DDBJ whole genome shotgun (WGS) entry which is preliminary data.</text>
</comment>
<dbReference type="PANTHER" id="PTHR43194:SF2">
    <property type="entry name" value="PEROXISOMAL MEMBRANE PROTEIN LPX1"/>
    <property type="match status" value="1"/>
</dbReference>
<accession>A0ABV7VGY6</accession>
<dbReference type="InterPro" id="IPR000639">
    <property type="entry name" value="Epox_hydrolase-like"/>
</dbReference>
<dbReference type="PANTHER" id="PTHR43194">
    <property type="entry name" value="HYDROLASE ALPHA/BETA FOLD FAMILY"/>
    <property type="match status" value="1"/>
</dbReference>
<dbReference type="InterPro" id="IPR029058">
    <property type="entry name" value="AB_hydrolase_fold"/>
</dbReference>
<dbReference type="Pfam" id="PF12697">
    <property type="entry name" value="Abhydrolase_6"/>
    <property type="match status" value="1"/>
</dbReference>
<evidence type="ECO:0000313" key="3">
    <source>
        <dbReference type="Proteomes" id="UP001595711"/>
    </source>
</evidence>
<name>A0ABV7VGY6_9PROT</name>
<sequence>MPDLRGHELTPRLLNTAAGRISYLEAGSGTPLVLLHGIGSAARAFRDQLAALSAGYRVTAWDAPGYGDSTNLPMPQPGAGDYAAALAAFLDALGVQSCHLLGHSLGALVAARFAAAYPQRVRSLTLASIAVGNAHLSDTERQDFITQRLADLIAMGPRAMAEKRGPRLLGPQATPAMIARVVDTMGSVRPDGYTQAVNMLATGDVKADVARFAASLPLQIIYGSDDVITPPERNRAVVALRPQAPVHEIAGAGHAVYLEKPEAFNAALGGFIAGLSPAGEGRS</sequence>
<proteinExistence type="predicted"/>
<dbReference type="PRINTS" id="PR00111">
    <property type="entry name" value="ABHYDROLASE"/>
</dbReference>
<keyword evidence="2" id="KW-0378">Hydrolase</keyword>
<dbReference type="EMBL" id="JBHRYJ010000003">
    <property type="protein sequence ID" value="MFC3676775.1"/>
    <property type="molecule type" value="Genomic_DNA"/>
</dbReference>
<gene>
    <name evidence="2" type="ORF">ACFOOQ_14555</name>
</gene>
<dbReference type="InterPro" id="IPR050228">
    <property type="entry name" value="Carboxylesterase_BioH"/>
</dbReference>
<reference evidence="3" key="1">
    <citation type="journal article" date="2019" name="Int. J. Syst. Evol. Microbiol.">
        <title>The Global Catalogue of Microorganisms (GCM) 10K type strain sequencing project: providing services to taxonomists for standard genome sequencing and annotation.</title>
        <authorList>
            <consortium name="The Broad Institute Genomics Platform"/>
            <consortium name="The Broad Institute Genome Sequencing Center for Infectious Disease"/>
            <person name="Wu L."/>
            <person name="Ma J."/>
        </authorList>
    </citation>
    <scope>NUCLEOTIDE SEQUENCE [LARGE SCALE GENOMIC DNA]</scope>
    <source>
        <strain evidence="3">KCTC 42182</strain>
    </source>
</reference>
<keyword evidence="3" id="KW-1185">Reference proteome</keyword>
<dbReference type="RefSeq" id="WP_379727931.1">
    <property type="nucleotide sequence ID" value="NZ_JBHRYJ010000003.1"/>
</dbReference>
<feature type="domain" description="AB hydrolase-1" evidence="1">
    <location>
        <begin position="32"/>
        <end position="267"/>
    </location>
</feature>
<dbReference type="GO" id="GO:0016787">
    <property type="term" value="F:hydrolase activity"/>
    <property type="evidence" value="ECO:0007669"/>
    <property type="project" value="UniProtKB-KW"/>
</dbReference>
<dbReference type="Proteomes" id="UP001595711">
    <property type="component" value="Unassembled WGS sequence"/>
</dbReference>
<dbReference type="PRINTS" id="PR00412">
    <property type="entry name" value="EPOXHYDRLASE"/>
</dbReference>
<evidence type="ECO:0000259" key="1">
    <source>
        <dbReference type="Pfam" id="PF12697"/>
    </source>
</evidence>
<protein>
    <submittedName>
        <fullName evidence="2">Alpha/beta fold hydrolase</fullName>
    </submittedName>
</protein>
<dbReference type="SUPFAM" id="SSF53474">
    <property type="entry name" value="alpha/beta-Hydrolases"/>
    <property type="match status" value="1"/>
</dbReference>
<organism evidence="2 3">
    <name type="scientific">Ferrovibrio xuzhouensis</name>
    <dbReference type="NCBI Taxonomy" id="1576914"/>
    <lineage>
        <taxon>Bacteria</taxon>
        <taxon>Pseudomonadati</taxon>
        <taxon>Pseudomonadota</taxon>
        <taxon>Alphaproteobacteria</taxon>
        <taxon>Rhodospirillales</taxon>
        <taxon>Rhodospirillaceae</taxon>
        <taxon>Ferrovibrio</taxon>
    </lineage>
</organism>
<dbReference type="Gene3D" id="3.40.50.1820">
    <property type="entry name" value="alpha/beta hydrolase"/>
    <property type="match status" value="1"/>
</dbReference>
<dbReference type="InterPro" id="IPR000073">
    <property type="entry name" value="AB_hydrolase_1"/>
</dbReference>
<evidence type="ECO:0000313" key="2">
    <source>
        <dbReference type="EMBL" id="MFC3676775.1"/>
    </source>
</evidence>